<reference evidence="5 6" key="1">
    <citation type="submission" date="2020-04" db="EMBL/GenBank/DDBJ databases">
        <title>Donghicola sp., a member of the Rhodobacteraceae family isolated from mangrove forest in Thailand.</title>
        <authorList>
            <person name="Charoenyingcharoen P."/>
            <person name="Yukphan P."/>
        </authorList>
    </citation>
    <scope>NUCLEOTIDE SEQUENCE [LARGE SCALE GENOMIC DNA]</scope>
    <source>
        <strain evidence="5 6">B5-SW-15</strain>
    </source>
</reference>
<feature type="domain" description="HTH gntR-type" evidence="4">
    <location>
        <begin position="13"/>
        <end position="81"/>
    </location>
</feature>
<keyword evidence="2" id="KW-0238">DNA-binding</keyword>
<sequence length="239" mass="26749">MDKPIRQSEPEGEGRVDLAIRYVRDYIAQNQLVQGDVLPSETALAEELGVSRAVMREAFRALSALRILQVGNGRRARVGEPDSEALSMIFDHTVYTRHLSIQQVLDVRRTLELRTASLAAMRRSEADADRLMAIAEDMLTSINDPERVKLLDIEFHEVIAAASGNPLYATTIGAFRIITQQTWDISWRSRQTTANRRDNLECHARIAAAIKAQDPEAAERTMRDHFDSAVRALVNAGVN</sequence>
<evidence type="ECO:0000256" key="3">
    <source>
        <dbReference type="ARBA" id="ARBA00023163"/>
    </source>
</evidence>
<dbReference type="PANTHER" id="PTHR43537:SF5">
    <property type="entry name" value="UXU OPERON TRANSCRIPTIONAL REGULATOR"/>
    <property type="match status" value="1"/>
</dbReference>
<dbReference type="PROSITE" id="PS50949">
    <property type="entry name" value="HTH_GNTR"/>
    <property type="match status" value="1"/>
</dbReference>
<keyword evidence="1" id="KW-0805">Transcription regulation</keyword>
<dbReference type="SUPFAM" id="SSF48008">
    <property type="entry name" value="GntR ligand-binding domain-like"/>
    <property type="match status" value="1"/>
</dbReference>
<dbReference type="PANTHER" id="PTHR43537">
    <property type="entry name" value="TRANSCRIPTIONAL REGULATOR, GNTR FAMILY"/>
    <property type="match status" value="1"/>
</dbReference>
<accession>A0A850Q683</accession>
<dbReference type="Gene3D" id="1.10.10.10">
    <property type="entry name" value="Winged helix-like DNA-binding domain superfamily/Winged helix DNA-binding domain"/>
    <property type="match status" value="1"/>
</dbReference>
<evidence type="ECO:0000313" key="6">
    <source>
        <dbReference type="Proteomes" id="UP000592216"/>
    </source>
</evidence>
<comment type="caution">
    <text evidence="5">The sequence shown here is derived from an EMBL/GenBank/DDBJ whole genome shotgun (WGS) entry which is preliminary data.</text>
</comment>
<dbReference type="RefSeq" id="WP_177158281.1">
    <property type="nucleotide sequence ID" value="NZ_JABCJE010000007.1"/>
</dbReference>
<dbReference type="GO" id="GO:0003700">
    <property type="term" value="F:DNA-binding transcription factor activity"/>
    <property type="evidence" value="ECO:0007669"/>
    <property type="project" value="InterPro"/>
</dbReference>
<dbReference type="InterPro" id="IPR008920">
    <property type="entry name" value="TF_FadR/GntR_C"/>
</dbReference>
<dbReference type="InterPro" id="IPR036390">
    <property type="entry name" value="WH_DNA-bd_sf"/>
</dbReference>
<name>A0A850Q683_9RHOB</name>
<keyword evidence="3" id="KW-0804">Transcription</keyword>
<organism evidence="5 6">
    <name type="scientific">Donghicola mangrovi</name>
    <dbReference type="NCBI Taxonomy" id="2729614"/>
    <lineage>
        <taxon>Bacteria</taxon>
        <taxon>Pseudomonadati</taxon>
        <taxon>Pseudomonadota</taxon>
        <taxon>Alphaproteobacteria</taxon>
        <taxon>Rhodobacterales</taxon>
        <taxon>Roseobacteraceae</taxon>
        <taxon>Donghicola</taxon>
    </lineage>
</organism>
<dbReference type="GO" id="GO:0003677">
    <property type="term" value="F:DNA binding"/>
    <property type="evidence" value="ECO:0007669"/>
    <property type="project" value="UniProtKB-KW"/>
</dbReference>
<evidence type="ECO:0000259" key="4">
    <source>
        <dbReference type="PROSITE" id="PS50949"/>
    </source>
</evidence>
<protein>
    <submittedName>
        <fullName evidence="5">FadR family transcriptional regulator</fullName>
    </submittedName>
</protein>
<dbReference type="InterPro" id="IPR000524">
    <property type="entry name" value="Tscrpt_reg_HTH_GntR"/>
</dbReference>
<dbReference type="InterPro" id="IPR011711">
    <property type="entry name" value="GntR_C"/>
</dbReference>
<dbReference type="Proteomes" id="UP000592216">
    <property type="component" value="Unassembled WGS sequence"/>
</dbReference>
<evidence type="ECO:0000313" key="5">
    <source>
        <dbReference type="EMBL" id="NVO24626.1"/>
    </source>
</evidence>
<dbReference type="Gene3D" id="1.20.120.530">
    <property type="entry name" value="GntR ligand-binding domain-like"/>
    <property type="match status" value="1"/>
</dbReference>
<dbReference type="SMART" id="SM00895">
    <property type="entry name" value="FCD"/>
    <property type="match status" value="1"/>
</dbReference>
<dbReference type="SMART" id="SM00345">
    <property type="entry name" value="HTH_GNTR"/>
    <property type="match status" value="1"/>
</dbReference>
<dbReference type="EMBL" id="JABCJE010000007">
    <property type="protein sequence ID" value="NVO24626.1"/>
    <property type="molecule type" value="Genomic_DNA"/>
</dbReference>
<dbReference type="SUPFAM" id="SSF46785">
    <property type="entry name" value="Winged helix' DNA-binding domain"/>
    <property type="match status" value="1"/>
</dbReference>
<dbReference type="AlphaFoldDB" id="A0A850Q683"/>
<dbReference type="Pfam" id="PF07729">
    <property type="entry name" value="FCD"/>
    <property type="match status" value="1"/>
</dbReference>
<dbReference type="PRINTS" id="PR00035">
    <property type="entry name" value="HTHGNTR"/>
</dbReference>
<evidence type="ECO:0000256" key="2">
    <source>
        <dbReference type="ARBA" id="ARBA00023125"/>
    </source>
</evidence>
<evidence type="ECO:0000256" key="1">
    <source>
        <dbReference type="ARBA" id="ARBA00023015"/>
    </source>
</evidence>
<gene>
    <name evidence="5" type="ORF">HJ536_14770</name>
</gene>
<dbReference type="Pfam" id="PF00392">
    <property type="entry name" value="GntR"/>
    <property type="match status" value="1"/>
</dbReference>
<proteinExistence type="predicted"/>
<dbReference type="InterPro" id="IPR036388">
    <property type="entry name" value="WH-like_DNA-bd_sf"/>
</dbReference>